<dbReference type="PANTHER" id="PTHR21349">
    <property type="entry name" value="50S RIBOSOMAL PROTEIN L21"/>
    <property type="match status" value="1"/>
</dbReference>
<dbReference type="AlphaFoldDB" id="A0A1F7GFS5"/>
<accession>A0A1F7GFS5</accession>
<dbReference type="HAMAP" id="MF_01363">
    <property type="entry name" value="Ribosomal_bL21"/>
    <property type="match status" value="1"/>
</dbReference>
<organism evidence="6 7">
    <name type="scientific">Candidatus Roizmanbacteria bacterium RIFCSPHIGHO2_01_FULL_39_12c</name>
    <dbReference type="NCBI Taxonomy" id="1802031"/>
    <lineage>
        <taxon>Bacteria</taxon>
        <taxon>Candidatus Roizmaniibacteriota</taxon>
    </lineage>
</organism>
<evidence type="ECO:0000256" key="1">
    <source>
        <dbReference type="ARBA" id="ARBA00008563"/>
    </source>
</evidence>
<evidence type="ECO:0000313" key="6">
    <source>
        <dbReference type="EMBL" id="OGK17342.1"/>
    </source>
</evidence>
<evidence type="ECO:0000313" key="7">
    <source>
        <dbReference type="Proteomes" id="UP000177208"/>
    </source>
</evidence>
<dbReference type="GO" id="GO:1990904">
    <property type="term" value="C:ribonucleoprotein complex"/>
    <property type="evidence" value="ECO:0007669"/>
    <property type="project" value="UniProtKB-KW"/>
</dbReference>
<dbReference type="Pfam" id="PF00829">
    <property type="entry name" value="Ribosomal_L21p"/>
    <property type="match status" value="1"/>
</dbReference>
<evidence type="ECO:0000256" key="4">
    <source>
        <dbReference type="HAMAP-Rule" id="MF_01363"/>
    </source>
</evidence>
<dbReference type="NCBIfam" id="TIGR00061">
    <property type="entry name" value="L21"/>
    <property type="match status" value="1"/>
</dbReference>
<comment type="function">
    <text evidence="4 5">This protein binds to 23S rRNA in the presence of protein L20.</text>
</comment>
<gene>
    <name evidence="4" type="primary">rplU</name>
    <name evidence="6" type="ORF">A2774_04035</name>
</gene>
<dbReference type="Proteomes" id="UP000177208">
    <property type="component" value="Unassembled WGS sequence"/>
</dbReference>
<sequence length="103" mass="11866">MAKLAVIKTGGKQYLVKENDEIIVEKIESNGKKTVELDKLAEFDEEKINLKLGTPLLKEKIKAEILEQLKGDKLRVARFKAKVRYRKVKGFRARLTKIKITKI</sequence>
<name>A0A1F7GFS5_9BACT</name>
<comment type="subunit">
    <text evidence="4">Part of the 50S ribosomal subunit. Contacts protein L20.</text>
</comment>
<keyword evidence="4 5" id="KW-0694">RNA-binding</keyword>
<dbReference type="GO" id="GO:0005840">
    <property type="term" value="C:ribosome"/>
    <property type="evidence" value="ECO:0007669"/>
    <property type="project" value="UniProtKB-KW"/>
</dbReference>
<dbReference type="InterPro" id="IPR036164">
    <property type="entry name" value="bL21-like_sf"/>
</dbReference>
<proteinExistence type="inferred from homology"/>
<dbReference type="GO" id="GO:0005737">
    <property type="term" value="C:cytoplasm"/>
    <property type="evidence" value="ECO:0007669"/>
    <property type="project" value="UniProtKB-ARBA"/>
</dbReference>
<evidence type="ECO:0000256" key="5">
    <source>
        <dbReference type="RuleBase" id="RU000562"/>
    </source>
</evidence>
<reference evidence="6 7" key="1">
    <citation type="journal article" date="2016" name="Nat. Commun.">
        <title>Thousands of microbial genomes shed light on interconnected biogeochemical processes in an aquifer system.</title>
        <authorList>
            <person name="Anantharaman K."/>
            <person name="Brown C.T."/>
            <person name="Hug L.A."/>
            <person name="Sharon I."/>
            <person name="Castelle C.J."/>
            <person name="Probst A.J."/>
            <person name="Thomas B.C."/>
            <person name="Singh A."/>
            <person name="Wilkins M.J."/>
            <person name="Karaoz U."/>
            <person name="Brodie E.L."/>
            <person name="Williams K.H."/>
            <person name="Hubbard S.S."/>
            <person name="Banfield J.F."/>
        </authorList>
    </citation>
    <scope>NUCLEOTIDE SEQUENCE [LARGE SCALE GENOMIC DNA]</scope>
</reference>
<protein>
    <recommendedName>
        <fullName evidence="4">Large ribosomal subunit protein bL21</fullName>
    </recommendedName>
</protein>
<dbReference type="GO" id="GO:0003735">
    <property type="term" value="F:structural constituent of ribosome"/>
    <property type="evidence" value="ECO:0007669"/>
    <property type="project" value="InterPro"/>
</dbReference>
<dbReference type="GO" id="GO:0006412">
    <property type="term" value="P:translation"/>
    <property type="evidence" value="ECO:0007669"/>
    <property type="project" value="UniProtKB-UniRule"/>
</dbReference>
<dbReference type="EMBL" id="MFZG01000009">
    <property type="protein sequence ID" value="OGK17342.1"/>
    <property type="molecule type" value="Genomic_DNA"/>
</dbReference>
<evidence type="ECO:0000256" key="3">
    <source>
        <dbReference type="ARBA" id="ARBA00023274"/>
    </source>
</evidence>
<keyword evidence="2 4" id="KW-0689">Ribosomal protein</keyword>
<comment type="similarity">
    <text evidence="1 4 5">Belongs to the bacterial ribosomal protein bL21 family.</text>
</comment>
<keyword evidence="3 4" id="KW-0687">Ribonucleoprotein</keyword>
<comment type="caution">
    <text evidence="6">The sequence shown here is derived from an EMBL/GenBank/DDBJ whole genome shotgun (WGS) entry which is preliminary data.</text>
</comment>
<dbReference type="InterPro" id="IPR001787">
    <property type="entry name" value="Ribosomal_bL21"/>
</dbReference>
<dbReference type="PANTHER" id="PTHR21349:SF0">
    <property type="entry name" value="LARGE RIBOSOMAL SUBUNIT PROTEIN BL21M"/>
    <property type="match status" value="1"/>
</dbReference>
<dbReference type="SUPFAM" id="SSF141091">
    <property type="entry name" value="L21p-like"/>
    <property type="match status" value="1"/>
</dbReference>
<dbReference type="GO" id="GO:0019843">
    <property type="term" value="F:rRNA binding"/>
    <property type="evidence" value="ECO:0007669"/>
    <property type="project" value="UniProtKB-UniRule"/>
</dbReference>
<dbReference type="InterPro" id="IPR028909">
    <property type="entry name" value="bL21-like"/>
</dbReference>
<evidence type="ECO:0000256" key="2">
    <source>
        <dbReference type="ARBA" id="ARBA00022980"/>
    </source>
</evidence>
<keyword evidence="4 5" id="KW-0699">rRNA-binding</keyword>